<dbReference type="SMR" id="A0A8H6C3X1"/>
<name>A0A8H6C3X1_CANAX</name>
<dbReference type="PANTHER" id="PTHR10980:SF3">
    <property type="entry name" value="LD16419P"/>
    <property type="match status" value="1"/>
</dbReference>
<dbReference type="Proteomes" id="UP000536275">
    <property type="component" value="Unassembled WGS sequence"/>
</dbReference>
<dbReference type="GO" id="GO:0016020">
    <property type="term" value="C:membrane"/>
    <property type="evidence" value="ECO:0007669"/>
    <property type="project" value="TreeGrafter"/>
</dbReference>
<feature type="compositionally biased region" description="Basic and acidic residues" evidence="4">
    <location>
        <begin position="105"/>
        <end position="116"/>
    </location>
</feature>
<sequence length="181" mass="21201">MTIVTHPDFQIIKLTVSIVNDNNNITTTTNDGKNERNNNKPIEVPVKDAEKIHIVIPNGVQYQFTLYFQVKNKPYNNVRYKQVVKKHGITMRTRELEIGNYEPSPKIEKEGIKKEEEEQEEEQEEAEEEQVVTYSKEFPIDETPSSRFSRGFYYCTSWYYVGDDKNPIITTDWTLEIVAKT</sequence>
<dbReference type="GO" id="GO:0005829">
    <property type="term" value="C:cytosol"/>
    <property type="evidence" value="ECO:0007669"/>
    <property type="project" value="TreeGrafter"/>
</dbReference>
<feature type="compositionally biased region" description="Acidic residues" evidence="4">
    <location>
        <begin position="117"/>
        <end position="130"/>
    </location>
</feature>
<comment type="subcellular location">
    <subcellularLocation>
        <location evidence="1">Cytoplasm</location>
    </subcellularLocation>
</comment>
<evidence type="ECO:0000256" key="4">
    <source>
        <dbReference type="SAM" id="MobiDB-lite"/>
    </source>
</evidence>
<dbReference type="GO" id="GO:0005094">
    <property type="term" value="F:Rho GDP-dissociation inhibitor activity"/>
    <property type="evidence" value="ECO:0007669"/>
    <property type="project" value="InterPro"/>
</dbReference>
<evidence type="ECO:0000313" key="5">
    <source>
        <dbReference type="EMBL" id="KAF6070959.1"/>
    </source>
</evidence>
<dbReference type="GO" id="GO:0007266">
    <property type="term" value="P:Rho protein signal transduction"/>
    <property type="evidence" value="ECO:0007669"/>
    <property type="project" value="InterPro"/>
</dbReference>
<dbReference type="EMBL" id="JABWAD010000022">
    <property type="protein sequence ID" value="KAF6070959.1"/>
    <property type="molecule type" value="Genomic_DNA"/>
</dbReference>
<keyword evidence="3" id="KW-0963">Cytoplasm</keyword>
<dbReference type="Pfam" id="PF02115">
    <property type="entry name" value="Rho_GDI"/>
    <property type="match status" value="1"/>
</dbReference>
<evidence type="ECO:0000313" key="6">
    <source>
        <dbReference type="Proteomes" id="UP000536275"/>
    </source>
</evidence>
<dbReference type="InterPro" id="IPR000406">
    <property type="entry name" value="Rho_GDI"/>
</dbReference>
<dbReference type="PANTHER" id="PTHR10980">
    <property type="entry name" value="RHO GDP-DISSOCIATION INHIBITOR"/>
    <property type="match status" value="1"/>
</dbReference>
<evidence type="ECO:0000256" key="2">
    <source>
        <dbReference type="ARBA" id="ARBA00009758"/>
    </source>
</evidence>
<gene>
    <name evidence="5" type="ORF">FOB64_002018</name>
</gene>
<protein>
    <submittedName>
        <fullName evidence="5">RHO protein GDP dissociation inhibitor family protein</fullName>
    </submittedName>
</protein>
<evidence type="ECO:0000256" key="3">
    <source>
        <dbReference type="ARBA" id="ARBA00022490"/>
    </source>
</evidence>
<dbReference type="InterPro" id="IPR024792">
    <property type="entry name" value="RhoGDI_dom_sf"/>
</dbReference>
<dbReference type="AlphaFoldDB" id="A0A8H6C3X1"/>
<dbReference type="InterPro" id="IPR014756">
    <property type="entry name" value="Ig_E-set"/>
</dbReference>
<comment type="caution">
    <text evidence="5">The sequence shown here is derived from an EMBL/GenBank/DDBJ whole genome shotgun (WGS) entry which is preliminary data.</text>
</comment>
<proteinExistence type="inferred from homology"/>
<feature type="region of interest" description="Disordered" evidence="4">
    <location>
        <begin position="103"/>
        <end position="133"/>
    </location>
</feature>
<organism evidence="5 6">
    <name type="scientific">Candida albicans</name>
    <name type="common">Yeast</name>
    <dbReference type="NCBI Taxonomy" id="5476"/>
    <lineage>
        <taxon>Eukaryota</taxon>
        <taxon>Fungi</taxon>
        <taxon>Dikarya</taxon>
        <taxon>Ascomycota</taxon>
        <taxon>Saccharomycotina</taxon>
        <taxon>Pichiomycetes</taxon>
        <taxon>Debaryomycetaceae</taxon>
        <taxon>Candida/Lodderomyces clade</taxon>
        <taxon>Candida</taxon>
    </lineage>
</organism>
<accession>A0A8H6C3X1</accession>
<comment type="similarity">
    <text evidence="2">Belongs to the Rho GDI family.</text>
</comment>
<evidence type="ECO:0000256" key="1">
    <source>
        <dbReference type="ARBA" id="ARBA00004496"/>
    </source>
</evidence>
<reference evidence="5 6" key="1">
    <citation type="submission" date="2020-03" db="EMBL/GenBank/DDBJ databases">
        <title>FDA dAtabase for Regulatory Grade micrObial Sequences (FDA-ARGOS): Supporting development and validation of Infectious Disease Dx tests.</title>
        <authorList>
            <person name="Campos J."/>
            <person name="Goldberg B."/>
            <person name="Tallon L."/>
            <person name="Sadzewicz L."/>
            <person name="Vavikolanu K."/>
            <person name="Mehta A."/>
            <person name="Aluvathingal J."/>
            <person name="Nadendla S."/>
            <person name="Nandy P."/>
            <person name="Geyer C."/>
            <person name="Yan Y."/>
            <person name="Sichtig H."/>
        </authorList>
    </citation>
    <scope>NUCLEOTIDE SEQUENCE [LARGE SCALE GENOMIC DNA]</scope>
    <source>
        <strain evidence="5 6">FDAARGOS_656</strain>
    </source>
</reference>
<dbReference type="Gene3D" id="2.70.50.30">
    <property type="entry name" value="Coagulation Factor XIII, subunit A, domain 1"/>
    <property type="match status" value="2"/>
</dbReference>
<dbReference type="SUPFAM" id="SSF81296">
    <property type="entry name" value="E set domains"/>
    <property type="match status" value="1"/>
</dbReference>